<sequence length="340" mass="39407">MNLLLVGSDKIFAIENIYVKYLKEKHDVTLFPAQSIFYDYYYRKGIVHKLLFKAGLSSIYRNIDKLLIEKIEAVKPQAVWVFKGMEISPKTLQWIKSRGIRLVNYNPDNPFIFSGRGSGNSNITNSIGLYDLHFTYNHEIKERLQKDYNALVEDLPFGFEINDSVFSEAQNQEEINKACFLGNPDKERAALVNGIAESGLPLDVFGNDWKSFVKSENITVHEPVYKDDLWKTLRRYRVQLNMMRVHNENSHNMRTFEIPAIGGIQLAPDTVEHRFFFNEGKDIFLYKSIDDCIQKVKALIALPASEAEQIRVNARRTSIENKYSYRDRALHAAEKIKRIL</sequence>
<dbReference type="AlphaFoldDB" id="A0A9E2S751"/>
<keyword evidence="3" id="KW-1185">Reference proteome</keyword>
<dbReference type="InterPro" id="IPR055259">
    <property type="entry name" value="YkvP/CgeB_Glyco_trans-like"/>
</dbReference>
<accession>A0A9E2S751</accession>
<evidence type="ECO:0000259" key="1">
    <source>
        <dbReference type="Pfam" id="PF13524"/>
    </source>
</evidence>
<dbReference type="RefSeq" id="WP_217791501.1">
    <property type="nucleotide sequence ID" value="NZ_JAHSPG010000008.1"/>
</dbReference>
<dbReference type="Pfam" id="PF13524">
    <property type="entry name" value="Glyco_trans_1_2"/>
    <property type="match status" value="1"/>
</dbReference>
<keyword evidence="2" id="KW-0808">Transferase</keyword>
<reference evidence="2" key="1">
    <citation type="submission" date="2021-06" db="EMBL/GenBank/DDBJ databases">
        <authorList>
            <person name="Huq M.A."/>
        </authorList>
    </citation>
    <scope>NUCLEOTIDE SEQUENCE</scope>
    <source>
        <strain evidence="2">MAH-26</strain>
    </source>
</reference>
<feature type="domain" description="Spore protein YkvP/CgeB glycosyl transferase-like" evidence="1">
    <location>
        <begin position="190"/>
        <end position="329"/>
    </location>
</feature>
<organism evidence="2 3">
    <name type="scientific">Pinibacter aurantiacus</name>
    <dbReference type="NCBI Taxonomy" id="2851599"/>
    <lineage>
        <taxon>Bacteria</taxon>
        <taxon>Pseudomonadati</taxon>
        <taxon>Bacteroidota</taxon>
        <taxon>Chitinophagia</taxon>
        <taxon>Chitinophagales</taxon>
        <taxon>Chitinophagaceae</taxon>
        <taxon>Pinibacter</taxon>
    </lineage>
</organism>
<dbReference type="EC" id="2.4.-.-" evidence="2"/>
<dbReference type="GO" id="GO:0016757">
    <property type="term" value="F:glycosyltransferase activity"/>
    <property type="evidence" value="ECO:0007669"/>
    <property type="project" value="UniProtKB-KW"/>
</dbReference>
<evidence type="ECO:0000313" key="2">
    <source>
        <dbReference type="EMBL" id="MBV4357848.1"/>
    </source>
</evidence>
<evidence type="ECO:0000313" key="3">
    <source>
        <dbReference type="Proteomes" id="UP000812270"/>
    </source>
</evidence>
<protein>
    <submittedName>
        <fullName evidence="2">Glycosyltransferase</fullName>
        <ecNumber evidence="2">2.4.-.-</ecNumber>
    </submittedName>
</protein>
<dbReference type="Proteomes" id="UP000812270">
    <property type="component" value="Unassembled WGS sequence"/>
</dbReference>
<comment type="caution">
    <text evidence="2">The sequence shown here is derived from an EMBL/GenBank/DDBJ whole genome shotgun (WGS) entry which is preliminary data.</text>
</comment>
<name>A0A9E2S751_9BACT</name>
<gene>
    <name evidence="2" type="ORF">KTO63_11860</name>
</gene>
<dbReference type="EMBL" id="JAHSPG010000008">
    <property type="protein sequence ID" value="MBV4357848.1"/>
    <property type="molecule type" value="Genomic_DNA"/>
</dbReference>
<keyword evidence="2" id="KW-0328">Glycosyltransferase</keyword>
<proteinExistence type="predicted"/>